<evidence type="ECO:0000256" key="6">
    <source>
        <dbReference type="SAM" id="Phobius"/>
    </source>
</evidence>
<dbReference type="PANTHER" id="PTHR22779">
    <property type="entry name" value="SD17342P"/>
    <property type="match status" value="1"/>
</dbReference>
<dbReference type="Pfam" id="PF10190">
    <property type="entry name" value="Tmemb_170"/>
    <property type="match status" value="1"/>
</dbReference>
<sequence>MNDLSTWFFSTDNLEEFRDMWWWIFLWVLFSSIFVYGLAALIGFCTLHKHSQGRWYCLSLAIIGVIVPLTGGIITSAVIAGVYETLAWKMPARVAFIWGAGQTAVAIALSFTRLLPTL</sequence>
<dbReference type="PANTHER" id="PTHR22779:SF6">
    <property type="entry name" value="SD17342P"/>
    <property type="match status" value="1"/>
</dbReference>
<feature type="transmembrane region" description="Helical" evidence="6">
    <location>
        <begin position="95"/>
        <end position="115"/>
    </location>
</feature>
<name>A0A6F9DUE9_9ASCI</name>
<evidence type="ECO:0000256" key="3">
    <source>
        <dbReference type="ARBA" id="ARBA00022692"/>
    </source>
</evidence>
<organism evidence="7">
    <name type="scientific">Phallusia mammillata</name>
    <dbReference type="NCBI Taxonomy" id="59560"/>
    <lineage>
        <taxon>Eukaryota</taxon>
        <taxon>Metazoa</taxon>
        <taxon>Chordata</taxon>
        <taxon>Tunicata</taxon>
        <taxon>Ascidiacea</taxon>
        <taxon>Phlebobranchia</taxon>
        <taxon>Ascidiidae</taxon>
        <taxon>Phallusia</taxon>
    </lineage>
</organism>
<keyword evidence="4 6" id="KW-1133">Transmembrane helix</keyword>
<reference evidence="7" key="1">
    <citation type="submission" date="2020-04" db="EMBL/GenBank/DDBJ databases">
        <authorList>
            <person name="Neveu A P."/>
        </authorList>
    </citation>
    <scope>NUCLEOTIDE SEQUENCE</scope>
    <source>
        <tissue evidence="7">Whole embryo</tissue>
    </source>
</reference>
<evidence type="ECO:0000256" key="2">
    <source>
        <dbReference type="ARBA" id="ARBA00006325"/>
    </source>
</evidence>
<accession>A0A6F9DUE9</accession>
<evidence type="ECO:0000313" key="7">
    <source>
        <dbReference type="EMBL" id="CAB3267052.1"/>
    </source>
</evidence>
<dbReference type="EMBL" id="LR791190">
    <property type="protein sequence ID" value="CAB3267052.1"/>
    <property type="molecule type" value="mRNA"/>
</dbReference>
<protein>
    <submittedName>
        <fullName evidence="7">Transmembrane protein 170B-like</fullName>
    </submittedName>
</protein>
<gene>
    <name evidence="7" type="primary">Tmem170b</name>
</gene>
<evidence type="ECO:0000256" key="5">
    <source>
        <dbReference type="ARBA" id="ARBA00023136"/>
    </source>
</evidence>
<feature type="transmembrane region" description="Helical" evidence="6">
    <location>
        <begin position="56"/>
        <end position="83"/>
    </location>
</feature>
<keyword evidence="3 6" id="KW-0812">Transmembrane</keyword>
<evidence type="ECO:0000256" key="1">
    <source>
        <dbReference type="ARBA" id="ARBA00004141"/>
    </source>
</evidence>
<comment type="similarity">
    <text evidence="2">Belongs to the TMEM170 family.</text>
</comment>
<evidence type="ECO:0000256" key="4">
    <source>
        <dbReference type="ARBA" id="ARBA00022989"/>
    </source>
</evidence>
<dbReference type="InterPro" id="IPR019334">
    <property type="entry name" value="TMEM170A/B/YPR153W-like"/>
</dbReference>
<comment type="subcellular location">
    <subcellularLocation>
        <location evidence="1">Membrane</location>
        <topology evidence="1">Multi-pass membrane protein</topology>
    </subcellularLocation>
</comment>
<dbReference type="AlphaFoldDB" id="A0A6F9DUE9"/>
<dbReference type="GO" id="GO:0016020">
    <property type="term" value="C:membrane"/>
    <property type="evidence" value="ECO:0007669"/>
    <property type="project" value="UniProtKB-SubCell"/>
</dbReference>
<proteinExistence type="evidence at transcript level"/>
<feature type="transmembrane region" description="Helical" evidence="6">
    <location>
        <begin position="20"/>
        <end position="44"/>
    </location>
</feature>
<keyword evidence="5 6" id="KW-0472">Membrane</keyword>